<gene>
    <name evidence="2" type="ORF">D8771_06010</name>
</gene>
<keyword evidence="2" id="KW-0808">Transferase</keyword>
<evidence type="ECO:0000313" key="2">
    <source>
        <dbReference type="EMBL" id="TGG85976.1"/>
    </source>
</evidence>
<dbReference type="InterPro" id="IPR051554">
    <property type="entry name" value="Acetyltransferase_Eis"/>
</dbReference>
<reference evidence="2 3" key="1">
    <citation type="submission" date="2018-10" db="EMBL/GenBank/DDBJ databases">
        <title>Isolation of pseudouridimycin from Streptomyces albus DSM 40763.</title>
        <authorList>
            <person name="Rosenqvist P."/>
            <person name="Metsae-Ketelae M."/>
            <person name="Virta P."/>
        </authorList>
    </citation>
    <scope>NUCLEOTIDE SEQUENCE [LARGE SCALE GENOMIC DNA]</scope>
    <source>
        <strain evidence="2 3">DSM 40763</strain>
    </source>
</reference>
<feature type="domain" description="N-acetyltransferase" evidence="1">
    <location>
        <begin position="1"/>
        <end position="145"/>
    </location>
</feature>
<dbReference type="GO" id="GO:0030649">
    <property type="term" value="P:aminoglycoside antibiotic catabolic process"/>
    <property type="evidence" value="ECO:0007669"/>
    <property type="project" value="TreeGrafter"/>
</dbReference>
<dbReference type="Pfam" id="PF13527">
    <property type="entry name" value="Acetyltransf_9"/>
    <property type="match status" value="1"/>
</dbReference>
<dbReference type="EMBL" id="RCIY01000040">
    <property type="protein sequence ID" value="TGG85976.1"/>
    <property type="molecule type" value="Genomic_DNA"/>
</dbReference>
<dbReference type="PANTHER" id="PTHR37817">
    <property type="entry name" value="N-ACETYLTRANSFERASE EIS"/>
    <property type="match status" value="1"/>
</dbReference>
<name>A0A8H1LGD3_9ACTN</name>
<dbReference type="InterPro" id="IPR041380">
    <property type="entry name" value="Acetyltransf_17"/>
</dbReference>
<proteinExistence type="predicted"/>
<dbReference type="Pfam" id="PF17668">
    <property type="entry name" value="Acetyltransf_17"/>
    <property type="match status" value="1"/>
</dbReference>
<dbReference type="PROSITE" id="PS51186">
    <property type="entry name" value="GNAT"/>
    <property type="match status" value="1"/>
</dbReference>
<dbReference type="InterPro" id="IPR025559">
    <property type="entry name" value="Eis_dom"/>
</dbReference>
<dbReference type="AlphaFoldDB" id="A0A8H1LGD3"/>
<dbReference type="GO" id="GO:0034069">
    <property type="term" value="F:aminoglycoside N-acetyltransferase activity"/>
    <property type="evidence" value="ECO:0007669"/>
    <property type="project" value="TreeGrafter"/>
</dbReference>
<evidence type="ECO:0000259" key="1">
    <source>
        <dbReference type="PROSITE" id="PS51186"/>
    </source>
</evidence>
<dbReference type="Gene3D" id="3.40.630.30">
    <property type="match status" value="2"/>
</dbReference>
<dbReference type="InterPro" id="IPR036527">
    <property type="entry name" value="SCP2_sterol-bd_dom_sf"/>
</dbReference>
<dbReference type="InterPro" id="IPR016181">
    <property type="entry name" value="Acyl_CoA_acyltransferase"/>
</dbReference>
<evidence type="ECO:0000313" key="3">
    <source>
        <dbReference type="Proteomes" id="UP000298111"/>
    </source>
</evidence>
<dbReference type="InterPro" id="IPR000182">
    <property type="entry name" value="GNAT_dom"/>
</dbReference>
<dbReference type="Pfam" id="PF13530">
    <property type="entry name" value="SCP2_2"/>
    <property type="match status" value="1"/>
</dbReference>
<comment type="caution">
    <text evidence="2">The sequence shown here is derived from an EMBL/GenBank/DDBJ whole genome shotgun (WGS) entry which is preliminary data.</text>
</comment>
<sequence>METRVTTAPDDAAFEGYLELARHAFAKTPYGHSRLRAHGITALAVRGSEVLGGGLFLPFAQHFGGRPVPSGGVAWLTVAPWERGAGHARRLTDEGTDRLRGEHGAVLACAWTPAPGLYRRWGWEAVAVASGHTLTPADVPRPARPGTVCRPDEAARAALRDRLAPRWNGPLRRPAWWHEWKSRTLPDALTLGITREGTLAGYATFTVEPHQQWGVTAVVHELWHDRLEDLPALLDAVTARSPQVRHLRFRRSVLPRTGPLHWALDHYTVREEGWYPWVLTLLDVPRALEARGWHPHPRGALGLKVVTPEGRTTPYALTFEDGRLQARRGSPPPGRAAARTVRLPAGTLAAWYAGALPLCHAARLGTAEGDERDLALLDALAAGHQPWLPDSF</sequence>
<dbReference type="Gene3D" id="3.30.1050.10">
    <property type="entry name" value="SCP2 sterol-binding domain"/>
    <property type="match status" value="1"/>
</dbReference>
<protein>
    <submittedName>
        <fullName evidence="2">GNAT family N-acetyltransferase</fullName>
    </submittedName>
</protein>
<accession>A0A8H1LGD3</accession>
<dbReference type="SUPFAM" id="SSF55729">
    <property type="entry name" value="Acyl-CoA N-acyltransferases (Nat)"/>
    <property type="match status" value="1"/>
</dbReference>
<organism evidence="2 3">
    <name type="scientific">Streptomyces albus</name>
    <dbReference type="NCBI Taxonomy" id="1888"/>
    <lineage>
        <taxon>Bacteria</taxon>
        <taxon>Bacillati</taxon>
        <taxon>Actinomycetota</taxon>
        <taxon>Actinomycetes</taxon>
        <taxon>Kitasatosporales</taxon>
        <taxon>Streptomycetaceae</taxon>
        <taxon>Streptomyces</taxon>
    </lineage>
</organism>
<dbReference type="SUPFAM" id="SSF55718">
    <property type="entry name" value="SCP-like"/>
    <property type="match status" value="1"/>
</dbReference>
<dbReference type="PANTHER" id="PTHR37817:SF1">
    <property type="entry name" value="N-ACETYLTRANSFERASE EIS"/>
    <property type="match status" value="1"/>
</dbReference>
<dbReference type="Proteomes" id="UP000298111">
    <property type="component" value="Unassembled WGS sequence"/>
</dbReference>